<dbReference type="GO" id="GO:0009055">
    <property type="term" value="F:electron transfer activity"/>
    <property type="evidence" value="ECO:0007669"/>
    <property type="project" value="TreeGrafter"/>
</dbReference>
<dbReference type="GO" id="GO:0046872">
    <property type="term" value="F:metal ion binding"/>
    <property type="evidence" value="ECO:0007669"/>
    <property type="project" value="UniProtKB-KW"/>
</dbReference>
<evidence type="ECO:0000256" key="14">
    <source>
        <dbReference type="ARBA" id="ARBA00023004"/>
    </source>
</evidence>
<evidence type="ECO:0000256" key="8">
    <source>
        <dbReference type="ARBA" id="ARBA00022532"/>
    </source>
</evidence>
<dbReference type="Pfam" id="PF01127">
    <property type="entry name" value="Sdh_cyt"/>
    <property type="match status" value="1"/>
</dbReference>
<keyword evidence="13 18" id="KW-1133">Transmembrane helix</keyword>
<comment type="function">
    <text evidence="1">Membrane-anchoring subunit of succinate dehydrogenase (SDH).</text>
</comment>
<keyword evidence="5" id="KW-0813">Transport</keyword>
<dbReference type="PIRSF" id="PIRSF000169">
    <property type="entry name" value="SDH_D"/>
    <property type="match status" value="1"/>
</dbReference>
<dbReference type="PANTHER" id="PTHR38689">
    <property type="entry name" value="SUCCINATE DEHYDROGENASE HYDROPHOBIC MEMBRANE ANCHOR SUBUNIT"/>
    <property type="match status" value="1"/>
</dbReference>
<evidence type="ECO:0000256" key="2">
    <source>
        <dbReference type="ARBA" id="ARBA00004429"/>
    </source>
</evidence>
<evidence type="ECO:0000256" key="18">
    <source>
        <dbReference type="SAM" id="Phobius"/>
    </source>
</evidence>
<dbReference type="EMBL" id="JACHGB010000001">
    <property type="protein sequence ID" value="MBB5270599.1"/>
    <property type="molecule type" value="Genomic_DNA"/>
</dbReference>
<evidence type="ECO:0000256" key="4">
    <source>
        <dbReference type="ARBA" id="ARBA00019425"/>
    </source>
</evidence>
<name>A0A7W8M846_9BURK</name>
<evidence type="ECO:0000256" key="5">
    <source>
        <dbReference type="ARBA" id="ARBA00022448"/>
    </source>
</evidence>
<keyword evidence="9 17" id="KW-0349">Heme</keyword>
<feature type="binding site" description="axial binding residue" evidence="17">
    <location>
        <position position="72"/>
    </location>
    <ligand>
        <name>heme</name>
        <dbReference type="ChEBI" id="CHEBI:30413"/>
        <note>ligand shared with second transmembrane subunit</note>
    </ligand>
    <ligandPart>
        <name>Fe</name>
        <dbReference type="ChEBI" id="CHEBI:18248"/>
    </ligandPart>
</feature>
<dbReference type="NCBIfam" id="TIGR02968">
    <property type="entry name" value="succ_dehyd_anc"/>
    <property type="match status" value="1"/>
</dbReference>
<protein>
    <recommendedName>
        <fullName evidence="4">Succinate dehydrogenase hydrophobic membrane anchor subunit</fullName>
    </recommendedName>
</protein>
<dbReference type="SUPFAM" id="SSF81343">
    <property type="entry name" value="Fumarate reductase respiratory complex transmembrane subunits"/>
    <property type="match status" value="1"/>
</dbReference>
<evidence type="ECO:0000256" key="1">
    <source>
        <dbReference type="ARBA" id="ARBA00004050"/>
    </source>
</evidence>
<dbReference type="GO" id="GO:0005886">
    <property type="term" value="C:plasma membrane"/>
    <property type="evidence" value="ECO:0007669"/>
    <property type="project" value="UniProtKB-SubCell"/>
</dbReference>
<keyword evidence="10 18" id="KW-0812">Transmembrane</keyword>
<keyword evidence="20" id="KW-1185">Reference proteome</keyword>
<evidence type="ECO:0000256" key="7">
    <source>
        <dbReference type="ARBA" id="ARBA00022519"/>
    </source>
</evidence>
<feature type="transmembrane region" description="Helical" evidence="18">
    <location>
        <begin position="92"/>
        <end position="114"/>
    </location>
</feature>
<dbReference type="UniPathway" id="UPA00223"/>
<dbReference type="Proteomes" id="UP000532440">
    <property type="component" value="Unassembled WGS sequence"/>
</dbReference>
<keyword evidence="6" id="KW-1003">Cell membrane</keyword>
<comment type="pathway">
    <text evidence="3">Carbohydrate metabolism; tricarboxylic acid cycle.</text>
</comment>
<organism evidence="19 20">
    <name type="scientific">Quisquiliibacterium transsilvanicum</name>
    <dbReference type="NCBI Taxonomy" id="1549638"/>
    <lineage>
        <taxon>Bacteria</taxon>
        <taxon>Pseudomonadati</taxon>
        <taxon>Pseudomonadota</taxon>
        <taxon>Betaproteobacteria</taxon>
        <taxon>Burkholderiales</taxon>
        <taxon>Burkholderiaceae</taxon>
        <taxon>Quisquiliibacterium</taxon>
    </lineage>
</organism>
<keyword evidence="15 18" id="KW-0472">Membrane</keyword>
<keyword evidence="8" id="KW-0816">Tricarboxylic acid cycle</keyword>
<dbReference type="GO" id="GO:0006099">
    <property type="term" value="P:tricarboxylic acid cycle"/>
    <property type="evidence" value="ECO:0007669"/>
    <property type="project" value="UniProtKB-UniPathway"/>
</dbReference>
<keyword evidence="12" id="KW-0249">Electron transport</keyword>
<dbReference type="PANTHER" id="PTHR38689:SF1">
    <property type="entry name" value="SUCCINATE DEHYDROGENASE HYDROPHOBIC MEMBRANE ANCHOR SUBUNIT"/>
    <property type="match status" value="1"/>
</dbReference>
<evidence type="ECO:0000256" key="15">
    <source>
        <dbReference type="ARBA" id="ARBA00023136"/>
    </source>
</evidence>
<evidence type="ECO:0000313" key="20">
    <source>
        <dbReference type="Proteomes" id="UP000532440"/>
    </source>
</evidence>
<dbReference type="InterPro" id="IPR014312">
    <property type="entry name" value="Succ_DH_anchor"/>
</dbReference>
<dbReference type="GO" id="GO:0017004">
    <property type="term" value="P:cytochrome complex assembly"/>
    <property type="evidence" value="ECO:0007669"/>
    <property type="project" value="TreeGrafter"/>
</dbReference>
<keyword evidence="11 17" id="KW-0479">Metal-binding</keyword>
<evidence type="ECO:0000256" key="17">
    <source>
        <dbReference type="PIRSR" id="PIRSR000169-2"/>
    </source>
</evidence>
<evidence type="ECO:0000256" key="12">
    <source>
        <dbReference type="ARBA" id="ARBA00022982"/>
    </source>
</evidence>
<evidence type="ECO:0000256" key="13">
    <source>
        <dbReference type="ARBA" id="ARBA00022989"/>
    </source>
</evidence>
<feature type="transmembrane region" description="Helical" evidence="18">
    <location>
        <begin position="21"/>
        <end position="40"/>
    </location>
</feature>
<evidence type="ECO:0000256" key="16">
    <source>
        <dbReference type="PIRSR" id="PIRSR000169-1"/>
    </source>
</evidence>
<evidence type="ECO:0000256" key="9">
    <source>
        <dbReference type="ARBA" id="ARBA00022617"/>
    </source>
</evidence>
<feature type="binding site" evidence="16">
    <location>
        <position position="84"/>
    </location>
    <ligand>
        <name>a ubiquinone</name>
        <dbReference type="ChEBI" id="CHEBI:16389"/>
    </ligand>
</feature>
<evidence type="ECO:0000256" key="11">
    <source>
        <dbReference type="ARBA" id="ARBA00022723"/>
    </source>
</evidence>
<keyword evidence="14 17" id="KW-0408">Iron</keyword>
<feature type="transmembrane region" description="Helical" evidence="18">
    <location>
        <begin position="46"/>
        <end position="71"/>
    </location>
</feature>
<comment type="cofactor">
    <cofactor evidence="17">
        <name>heme</name>
        <dbReference type="ChEBI" id="CHEBI:30413"/>
    </cofactor>
    <text evidence="17">The heme is bound between the two transmembrane subunits.</text>
</comment>
<evidence type="ECO:0000313" key="19">
    <source>
        <dbReference type="EMBL" id="MBB5270599.1"/>
    </source>
</evidence>
<comment type="subcellular location">
    <subcellularLocation>
        <location evidence="2">Cell inner membrane</location>
        <topology evidence="2">Multi-pass membrane protein</topology>
    </subcellularLocation>
</comment>
<evidence type="ECO:0000256" key="6">
    <source>
        <dbReference type="ARBA" id="ARBA00022475"/>
    </source>
</evidence>
<keyword evidence="7" id="KW-0997">Cell inner membrane</keyword>
<dbReference type="CDD" id="cd03494">
    <property type="entry name" value="SQR_TypeC_SdhD"/>
    <property type="match status" value="1"/>
</dbReference>
<reference evidence="19 20" key="1">
    <citation type="submission" date="2020-08" db="EMBL/GenBank/DDBJ databases">
        <title>Genomic Encyclopedia of Type Strains, Phase IV (KMG-IV): sequencing the most valuable type-strain genomes for metagenomic binning, comparative biology and taxonomic classification.</title>
        <authorList>
            <person name="Goeker M."/>
        </authorList>
    </citation>
    <scope>NUCLEOTIDE SEQUENCE [LARGE SCALE GENOMIC DNA]</scope>
    <source>
        <strain evidence="19 20">DSM 29781</strain>
    </source>
</reference>
<dbReference type="InterPro" id="IPR000701">
    <property type="entry name" value="SuccDH_FuR_B_TM-su"/>
</dbReference>
<comment type="caution">
    <text evidence="19">The sequence shown here is derived from an EMBL/GenBank/DDBJ whole genome shotgun (WGS) entry which is preliminary data.</text>
</comment>
<accession>A0A7W8M846</accession>
<gene>
    <name evidence="19" type="ORF">HNQ70_000583</name>
</gene>
<evidence type="ECO:0000256" key="3">
    <source>
        <dbReference type="ARBA" id="ARBA00005163"/>
    </source>
</evidence>
<dbReference type="RefSeq" id="WP_183964058.1">
    <property type="nucleotide sequence ID" value="NZ_BAABEW010000004.1"/>
</dbReference>
<dbReference type="AlphaFoldDB" id="A0A7W8M846"/>
<dbReference type="InterPro" id="IPR034804">
    <property type="entry name" value="SQR/QFR_C/D"/>
</dbReference>
<dbReference type="GO" id="GO:0020037">
    <property type="term" value="F:heme binding"/>
    <property type="evidence" value="ECO:0007669"/>
    <property type="project" value="InterPro"/>
</dbReference>
<proteinExistence type="predicted"/>
<sequence>MTTKRIVVGAHYGLKDWLAQRITAIVLAVYTVVLGVVLLAQPELSYGTWAGLFASGWMRVLTLLALLSLFWHAWIGVRDIFMDYIKPTGVRLFLQVCTIVALVAYALWAVNILWSV</sequence>
<evidence type="ECO:0000256" key="10">
    <source>
        <dbReference type="ARBA" id="ARBA00022692"/>
    </source>
</evidence>
<dbReference type="Gene3D" id="1.20.1300.10">
    <property type="entry name" value="Fumarate reductase/succinate dehydrogenase, transmembrane subunit"/>
    <property type="match status" value="1"/>
</dbReference>